<evidence type="ECO:0000256" key="1">
    <source>
        <dbReference type="ARBA" id="ARBA00004141"/>
    </source>
</evidence>
<dbReference type="EMBL" id="PEXV01000091">
    <property type="protein sequence ID" value="PIS41508.1"/>
    <property type="molecule type" value="Genomic_DNA"/>
</dbReference>
<dbReference type="GO" id="GO:0016020">
    <property type="term" value="C:membrane"/>
    <property type="evidence" value="ECO:0007669"/>
    <property type="project" value="UniProtKB-SubCell"/>
</dbReference>
<dbReference type="Proteomes" id="UP000228711">
    <property type="component" value="Unassembled WGS sequence"/>
</dbReference>
<feature type="transmembrane region" description="Helical" evidence="5">
    <location>
        <begin position="181"/>
        <end position="204"/>
    </location>
</feature>
<keyword evidence="3 5" id="KW-1133">Transmembrane helix</keyword>
<gene>
    <name evidence="7" type="ORF">COT25_02735</name>
</gene>
<sequence>MNGAFIIWKKEILDSIRDRRTLVTAVLMPVFFMPVILIGSLKFQEYQAKQIQEKPAKVAISDEASAPTLVSYLNEIDTIELSQTADFKKAIDNGDINIYIEVPQAFESDILSQAPAEIKVYQKSSNLDSSAANSKVLAVLQQFNQIQSGTRLTEQGINPQILLAVIPTSEDIATAQEKGGFFLGLLLPMFIVLFAIIGGMYIAIDVSAGEKERKTLEALLLTPSSRLTIVTGKFLAVASTASTTIVLSLASMYAAFKFVPLDFGQGEITLNLTIGGVAIMLGIGIFLAIMFSGLLLSVAIFAKSYKEAQNYITPFYLVAVLPVAIFGQLPGFKPVVAFFLVPGVNAVFVIKEILLGVYDTNHILVTFVSLVIYAGISIVVASRIYLREGILFRD</sequence>
<dbReference type="GO" id="GO:0140359">
    <property type="term" value="F:ABC-type transporter activity"/>
    <property type="evidence" value="ECO:0007669"/>
    <property type="project" value="InterPro"/>
</dbReference>
<accession>A0A2H0YSN1</accession>
<evidence type="ECO:0000313" key="7">
    <source>
        <dbReference type="EMBL" id="PIS41508.1"/>
    </source>
</evidence>
<dbReference type="Gene3D" id="3.40.1710.10">
    <property type="entry name" value="abc type-2 transporter like domain"/>
    <property type="match status" value="1"/>
</dbReference>
<organism evidence="7 8">
    <name type="scientific">Candidatus Kerfeldbacteria bacterium CG08_land_8_20_14_0_20_42_7</name>
    <dbReference type="NCBI Taxonomy" id="2014245"/>
    <lineage>
        <taxon>Bacteria</taxon>
        <taxon>Candidatus Kerfeldiibacteriota</taxon>
    </lineage>
</organism>
<feature type="transmembrane region" description="Helical" evidence="5">
    <location>
        <begin position="335"/>
        <end position="357"/>
    </location>
</feature>
<dbReference type="InterPro" id="IPR013525">
    <property type="entry name" value="ABC2_TM"/>
</dbReference>
<reference evidence="8" key="1">
    <citation type="submission" date="2017-09" db="EMBL/GenBank/DDBJ databases">
        <title>Depth-based differentiation of microbial function through sediment-hosted aquifers and enrichment of novel symbionts in the deep terrestrial subsurface.</title>
        <authorList>
            <person name="Probst A.J."/>
            <person name="Ladd B."/>
            <person name="Jarett J.K."/>
            <person name="Geller-Mcgrath D.E."/>
            <person name="Sieber C.M.K."/>
            <person name="Emerson J.B."/>
            <person name="Anantharaman K."/>
            <person name="Thomas B.C."/>
            <person name="Malmstrom R."/>
            <person name="Stieglmeier M."/>
            <person name="Klingl A."/>
            <person name="Woyke T."/>
            <person name="Ryan C.M."/>
            <person name="Banfield J.F."/>
        </authorList>
    </citation>
    <scope>NUCLEOTIDE SEQUENCE [LARGE SCALE GENOMIC DNA]</scope>
</reference>
<feature type="transmembrane region" description="Helical" evidence="5">
    <location>
        <begin position="21"/>
        <end position="41"/>
    </location>
</feature>
<evidence type="ECO:0000256" key="4">
    <source>
        <dbReference type="ARBA" id="ARBA00023136"/>
    </source>
</evidence>
<feature type="transmembrane region" description="Helical" evidence="5">
    <location>
        <begin position="364"/>
        <end position="386"/>
    </location>
</feature>
<feature type="transmembrane region" description="Helical" evidence="5">
    <location>
        <begin position="234"/>
        <end position="256"/>
    </location>
</feature>
<evidence type="ECO:0000256" key="5">
    <source>
        <dbReference type="SAM" id="Phobius"/>
    </source>
</evidence>
<feature type="transmembrane region" description="Helical" evidence="5">
    <location>
        <begin position="311"/>
        <end position="329"/>
    </location>
</feature>
<feature type="domain" description="ABC-2 type transporter transmembrane" evidence="6">
    <location>
        <begin position="20"/>
        <end position="381"/>
    </location>
</feature>
<comment type="caution">
    <text evidence="7">The sequence shown here is derived from an EMBL/GenBank/DDBJ whole genome shotgun (WGS) entry which is preliminary data.</text>
</comment>
<evidence type="ECO:0000259" key="6">
    <source>
        <dbReference type="Pfam" id="PF12698"/>
    </source>
</evidence>
<dbReference type="AlphaFoldDB" id="A0A2H0YSN1"/>
<dbReference type="Pfam" id="PF12698">
    <property type="entry name" value="ABC2_membrane_3"/>
    <property type="match status" value="1"/>
</dbReference>
<keyword evidence="4 5" id="KW-0472">Membrane</keyword>
<evidence type="ECO:0000256" key="3">
    <source>
        <dbReference type="ARBA" id="ARBA00022989"/>
    </source>
</evidence>
<proteinExistence type="predicted"/>
<keyword evidence="2 5" id="KW-0812">Transmembrane</keyword>
<feature type="transmembrane region" description="Helical" evidence="5">
    <location>
        <begin position="276"/>
        <end position="299"/>
    </location>
</feature>
<dbReference type="PANTHER" id="PTHR43471:SF3">
    <property type="entry name" value="ABC TRANSPORTER PERMEASE PROTEIN NATB"/>
    <property type="match status" value="1"/>
</dbReference>
<evidence type="ECO:0000313" key="8">
    <source>
        <dbReference type="Proteomes" id="UP000228711"/>
    </source>
</evidence>
<evidence type="ECO:0000256" key="2">
    <source>
        <dbReference type="ARBA" id="ARBA00022692"/>
    </source>
</evidence>
<dbReference type="PANTHER" id="PTHR43471">
    <property type="entry name" value="ABC TRANSPORTER PERMEASE"/>
    <property type="match status" value="1"/>
</dbReference>
<comment type="subcellular location">
    <subcellularLocation>
        <location evidence="1">Membrane</location>
        <topology evidence="1">Multi-pass membrane protein</topology>
    </subcellularLocation>
</comment>
<name>A0A2H0YSN1_9BACT</name>
<protein>
    <recommendedName>
        <fullName evidence="6">ABC-2 type transporter transmembrane domain-containing protein</fullName>
    </recommendedName>
</protein>